<evidence type="ECO:0000313" key="18">
    <source>
        <dbReference type="Proteomes" id="UP000799766"/>
    </source>
</evidence>
<dbReference type="CDD" id="cd02183">
    <property type="entry name" value="GH16_fungal_CRH1_transglycosylase"/>
    <property type="match status" value="1"/>
</dbReference>
<feature type="domain" description="GH16" evidence="16">
    <location>
        <begin position="12"/>
        <end position="230"/>
    </location>
</feature>
<evidence type="ECO:0000256" key="4">
    <source>
        <dbReference type="ARBA" id="ARBA00022676"/>
    </source>
</evidence>
<dbReference type="Gene3D" id="2.60.120.200">
    <property type="match status" value="1"/>
</dbReference>
<gene>
    <name evidence="17" type="ORF">BDY21DRAFT_385836</name>
</gene>
<proteinExistence type="inferred from homology"/>
<evidence type="ECO:0000256" key="9">
    <source>
        <dbReference type="ARBA" id="ARBA00023180"/>
    </source>
</evidence>
<keyword evidence="18" id="KW-1185">Reference proteome</keyword>
<evidence type="ECO:0000313" key="17">
    <source>
        <dbReference type="EMBL" id="KAF2457595.1"/>
    </source>
</evidence>
<keyword evidence="6 15" id="KW-0732">Signal</keyword>
<dbReference type="GO" id="GO:0031505">
    <property type="term" value="P:fungal-type cell wall organization"/>
    <property type="evidence" value="ECO:0007669"/>
    <property type="project" value="TreeGrafter"/>
</dbReference>
<feature type="region of interest" description="Disordered" evidence="14">
    <location>
        <begin position="267"/>
        <end position="322"/>
    </location>
</feature>
<dbReference type="AlphaFoldDB" id="A0A6A6P0R4"/>
<dbReference type="PANTHER" id="PTHR10963:SF68">
    <property type="entry name" value="GLYCOSIDASE CRH1-RELATED"/>
    <property type="match status" value="1"/>
</dbReference>
<keyword evidence="4" id="KW-0328">Glycosyltransferase</keyword>
<dbReference type="OrthoDB" id="4781at2759"/>
<dbReference type="PANTHER" id="PTHR10963">
    <property type="entry name" value="GLYCOSYL HYDROLASE-RELATED"/>
    <property type="match status" value="1"/>
</dbReference>
<comment type="similarity">
    <text evidence="12">Belongs to the glycosyl hydrolase 16 family. CRH1 subfamily.</text>
</comment>
<evidence type="ECO:0000256" key="10">
    <source>
        <dbReference type="ARBA" id="ARBA00023295"/>
    </source>
</evidence>
<evidence type="ECO:0000256" key="14">
    <source>
        <dbReference type="SAM" id="MobiDB-lite"/>
    </source>
</evidence>
<keyword evidence="9" id="KW-0325">Glycoprotein</keyword>
<feature type="region of interest" description="Disordered" evidence="14">
    <location>
        <begin position="352"/>
        <end position="381"/>
    </location>
</feature>
<evidence type="ECO:0000256" key="15">
    <source>
        <dbReference type="SAM" id="SignalP"/>
    </source>
</evidence>
<evidence type="ECO:0000256" key="8">
    <source>
        <dbReference type="ARBA" id="ARBA00023136"/>
    </source>
</evidence>
<dbReference type="FunFam" id="2.60.120.200:FF:000152">
    <property type="entry name" value="Cell wall glucanase"/>
    <property type="match status" value="1"/>
</dbReference>
<dbReference type="InterPro" id="IPR000757">
    <property type="entry name" value="Beta-glucanase-like"/>
</dbReference>
<dbReference type="Pfam" id="PF00722">
    <property type="entry name" value="Glyco_hydro_16"/>
    <property type="match status" value="1"/>
</dbReference>
<keyword evidence="8" id="KW-0472">Membrane</keyword>
<feature type="compositionally biased region" description="Polar residues" evidence="14">
    <location>
        <begin position="269"/>
        <end position="278"/>
    </location>
</feature>
<organism evidence="17 18">
    <name type="scientific">Lineolata rhizophorae</name>
    <dbReference type="NCBI Taxonomy" id="578093"/>
    <lineage>
        <taxon>Eukaryota</taxon>
        <taxon>Fungi</taxon>
        <taxon>Dikarya</taxon>
        <taxon>Ascomycota</taxon>
        <taxon>Pezizomycotina</taxon>
        <taxon>Dothideomycetes</taxon>
        <taxon>Dothideomycetes incertae sedis</taxon>
        <taxon>Lineolatales</taxon>
        <taxon>Lineolataceae</taxon>
        <taxon>Lineolata</taxon>
    </lineage>
</organism>
<evidence type="ECO:0000256" key="1">
    <source>
        <dbReference type="ARBA" id="ARBA00000822"/>
    </source>
</evidence>
<evidence type="ECO:0000256" key="2">
    <source>
        <dbReference type="ARBA" id="ARBA00004370"/>
    </source>
</evidence>
<dbReference type="PROSITE" id="PS51257">
    <property type="entry name" value="PROKAR_LIPOPROTEIN"/>
    <property type="match status" value="1"/>
</dbReference>
<dbReference type="EC" id="3.2.1.14" evidence="3"/>
<dbReference type="SUPFAM" id="SSF49899">
    <property type="entry name" value="Concanavalin A-like lectins/glucanases"/>
    <property type="match status" value="1"/>
</dbReference>
<comment type="catalytic activity">
    <reaction evidence="1">
        <text>Random endo-hydrolysis of N-acetyl-beta-D-glucosaminide (1-&gt;4)-beta-linkages in chitin and chitodextrins.</text>
        <dbReference type="EC" id="3.2.1.14"/>
    </reaction>
</comment>
<evidence type="ECO:0000256" key="11">
    <source>
        <dbReference type="ARBA" id="ARBA00023316"/>
    </source>
</evidence>
<dbReference type="GO" id="GO:0008843">
    <property type="term" value="F:endochitinase activity"/>
    <property type="evidence" value="ECO:0007669"/>
    <property type="project" value="UniProtKB-EC"/>
</dbReference>
<evidence type="ECO:0000256" key="13">
    <source>
        <dbReference type="ARBA" id="ARBA00093308"/>
    </source>
</evidence>
<sequence length="479" mass="49921">MRSINAFLSALLSLAFTTTPTAAQTWSSCNPLTQGGCPPDAALGKTVHIDFTDGASDSFAGQGNPTYDSNGASFTVAQSGDSPQLTSIWYIMFGRVEISLKAAPGAGIVSSVVLQSDCLDEIDWEWLGADPDEVQTNYFGKGQTGTYNRGAFHSDPGSQDGFKTYTIDWTPEQIVWQIDGVTVRALRPDDAAGQYPQTPMQIKMGAWSGGDSSNSPGTIEWARGPTDYSQGPFTMQVQSIMVADYSTGTQYVYSGTSGNWQDIEAVDGSVNSGGSTESVDTDAPAVTESSSGQPIPFQGTHQDDSSTYVTPSEYPWVPRPTTMETSTVTATSYPGLPSGWTVSDSGKVIPPSAAPSLTASPVSSPALSQPAPSSAAAPDQPAGGYEVITTYDQQGFTTLLTVPAGHETMPRVYDSQGFLVTDAPAAPQSTGTADAAAAENIELQNQQEGDQNDASSGLVGLGAEFKVACAAALVAALVL</sequence>
<dbReference type="Proteomes" id="UP000799766">
    <property type="component" value="Unassembled WGS sequence"/>
</dbReference>
<protein>
    <recommendedName>
        <fullName evidence="3">chitinase</fullName>
        <ecNumber evidence="3">3.2.1.14</ecNumber>
    </recommendedName>
</protein>
<dbReference type="GO" id="GO:0005975">
    <property type="term" value="P:carbohydrate metabolic process"/>
    <property type="evidence" value="ECO:0007669"/>
    <property type="project" value="InterPro"/>
</dbReference>
<reference evidence="17" key="1">
    <citation type="journal article" date="2020" name="Stud. Mycol.">
        <title>101 Dothideomycetes genomes: a test case for predicting lifestyles and emergence of pathogens.</title>
        <authorList>
            <person name="Haridas S."/>
            <person name="Albert R."/>
            <person name="Binder M."/>
            <person name="Bloem J."/>
            <person name="Labutti K."/>
            <person name="Salamov A."/>
            <person name="Andreopoulos B."/>
            <person name="Baker S."/>
            <person name="Barry K."/>
            <person name="Bills G."/>
            <person name="Bluhm B."/>
            <person name="Cannon C."/>
            <person name="Castanera R."/>
            <person name="Culley D."/>
            <person name="Daum C."/>
            <person name="Ezra D."/>
            <person name="Gonzalez J."/>
            <person name="Henrissat B."/>
            <person name="Kuo A."/>
            <person name="Liang C."/>
            <person name="Lipzen A."/>
            <person name="Lutzoni F."/>
            <person name="Magnuson J."/>
            <person name="Mondo S."/>
            <person name="Nolan M."/>
            <person name="Ohm R."/>
            <person name="Pangilinan J."/>
            <person name="Park H.-J."/>
            <person name="Ramirez L."/>
            <person name="Alfaro M."/>
            <person name="Sun H."/>
            <person name="Tritt A."/>
            <person name="Yoshinaga Y."/>
            <person name="Zwiers L.-H."/>
            <person name="Turgeon B."/>
            <person name="Goodwin S."/>
            <person name="Spatafora J."/>
            <person name="Crous P."/>
            <person name="Grigoriev I."/>
        </authorList>
    </citation>
    <scope>NUCLEOTIDE SEQUENCE</scope>
    <source>
        <strain evidence="17">ATCC 16933</strain>
    </source>
</reference>
<keyword evidence="5" id="KW-0808">Transferase</keyword>
<dbReference type="PROSITE" id="PS51762">
    <property type="entry name" value="GH16_2"/>
    <property type="match status" value="1"/>
</dbReference>
<evidence type="ECO:0000256" key="6">
    <source>
        <dbReference type="ARBA" id="ARBA00022729"/>
    </source>
</evidence>
<comment type="function">
    <text evidence="13">Dual chitinase/transglycosylase that plays a role in cell wall architecture. Chitinase and transglycosylase activities are coupled. Required for the polysaccharide cross-linking at the septa and the cell wall. More specifically, transfers chitin to 1,6-beta-glucan in the cell wall.</text>
</comment>
<comment type="subcellular location">
    <subcellularLocation>
        <location evidence="2">Membrane</location>
    </subcellularLocation>
</comment>
<evidence type="ECO:0000259" key="16">
    <source>
        <dbReference type="PROSITE" id="PS51762"/>
    </source>
</evidence>
<evidence type="ECO:0000256" key="3">
    <source>
        <dbReference type="ARBA" id="ARBA00012729"/>
    </source>
</evidence>
<evidence type="ECO:0000256" key="12">
    <source>
        <dbReference type="ARBA" id="ARBA00038074"/>
    </source>
</evidence>
<name>A0A6A6P0R4_9PEZI</name>
<dbReference type="InterPro" id="IPR013320">
    <property type="entry name" value="ConA-like_dom_sf"/>
</dbReference>
<keyword evidence="7" id="KW-0378">Hydrolase</keyword>
<dbReference type="EMBL" id="MU001680">
    <property type="protein sequence ID" value="KAF2457595.1"/>
    <property type="molecule type" value="Genomic_DNA"/>
</dbReference>
<feature type="signal peptide" evidence="15">
    <location>
        <begin position="1"/>
        <end position="23"/>
    </location>
</feature>
<accession>A0A6A6P0R4</accession>
<dbReference type="GO" id="GO:0016020">
    <property type="term" value="C:membrane"/>
    <property type="evidence" value="ECO:0007669"/>
    <property type="project" value="UniProtKB-SubCell"/>
</dbReference>
<dbReference type="InterPro" id="IPR050546">
    <property type="entry name" value="Glycosyl_Hydrlase_16"/>
</dbReference>
<dbReference type="GO" id="GO:0009277">
    <property type="term" value="C:fungal-type cell wall"/>
    <property type="evidence" value="ECO:0007669"/>
    <property type="project" value="TreeGrafter"/>
</dbReference>
<keyword evidence="11" id="KW-0961">Cell wall biogenesis/degradation</keyword>
<dbReference type="GO" id="GO:0016757">
    <property type="term" value="F:glycosyltransferase activity"/>
    <property type="evidence" value="ECO:0007669"/>
    <property type="project" value="UniProtKB-KW"/>
</dbReference>
<keyword evidence="10" id="KW-0326">Glycosidase</keyword>
<evidence type="ECO:0000256" key="5">
    <source>
        <dbReference type="ARBA" id="ARBA00022679"/>
    </source>
</evidence>
<keyword evidence="17" id="KW-0430">Lectin</keyword>
<dbReference type="GO" id="GO:0030246">
    <property type="term" value="F:carbohydrate binding"/>
    <property type="evidence" value="ECO:0007669"/>
    <property type="project" value="UniProtKB-KW"/>
</dbReference>
<feature type="chain" id="PRO_5025483843" description="chitinase" evidence="15">
    <location>
        <begin position="24"/>
        <end position="479"/>
    </location>
</feature>
<evidence type="ECO:0000256" key="7">
    <source>
        <dbReference type="ARBA" id="ARBA00022801"/>
    </source>
</evidence>